<dbReference type="InterPro" id="IPR001810">
    <property type="entry name" value="F-box_dom"/>
</dbReference>
<comment type="caution">
    <text evidence="2">The sequence shown here is derived from an EMBL/GenBank/DDBJ whole genome shotgun (WGS) entry which is preliminary data.</text>
</comment>
<proteinExistence type="predicted"/>
<dbReference type="EMBL" id="PKPP01003765">
    <property type="protein sequence ID" value="PWA67766.1"/>
    <property type="molecule type" value="Genomic_DNA"/>
</dbReference>
<dbReference type="SUPFAM" id="SSF52047">
    <property type="entry name" value="RNI-like"/>
    <property type="match status" value="1"/>
</dbReference>
<sequence>MDNDGKKVRSDVNEDRLSGLPDELIHQILYRFDTKFAVQTCVLSSRWKLIWKSIPHLDFSSEHFKSLPKFDKFVTHVLTNRNRQVEVSSVKLLFRGVVSQVFVKKIANYAFSHNVQELTVINWPKIEPKNYQQYPPCLFSSQTLKHLSLVSRDYTPISCTPKIPWDFPALTSLHLYDIVLCDNDNESVDLFSKCLNLENLVIEYSIIRAKVFNISTPRLSTLKLSYCRESSVINVIAPHLENLTVINSSINNIKAPLRLSYLCYSGSFHPEWFKNCFHSLNEVSVNLSIYTENKPYVETAARETINMLQELRSARRLTLNMDIFECISSFPDLLSHLPSPFNNLISLNIINSNKRKAAYKVKLPTEARNFLLENSPSATFIMDLPEARILVCFREILDMVSQEINEDFTLFSKRAHIRSLLEALPKRQMTTMEARYTHQLEETETLRIRLRSMSEDLLSYVEQKVEAFEKYQSDNILTFQDPSSSAVIPTPSSPSVTCLGEILDMPSQETDEAFTFSSKMAQSCSYIPRLKYQPYAVNRPQPVTFKV</sequence>
<keyword evidence="3" id="KW-1185">Reference proteome</keyword>
<dbReference type="PANTHER" id="PTHR32212:SF461">
    <property type="entry name" value="F-BOX DOMAIN-CONTAINING PROTEIN"/>
    <property type="match status" value="1"/>
</dbReference>
<protein>
    <submittedName>
        <fullName evidence="2">F-box domain, cyclin-like protein</fullName>
    </submittedName>
</protein>
<dbReference type="AlphaFoldDB" id="A0A2U1N2S4"/>
<evidence type="ECO:0000313" key="2">
    <source>
        <dbReference type="EMBL" id="PWA67766.1"/>
    </source>
</evidence>
<dbReference type="PROSITE" id="PS50181">
    <property type="entry name" value="FBOX"/>
    <property type="match status" value="1"/>
</dbReference>
<dbReference type="InterPro" id="IPR032675">
    <property type="entry name" value="LRR_dom_sf"/>
</dbReference>
<evidence type="ECO:0000313" key="3">
    <source>
        <dbReference type="Proteomes" id="UP000245207"/>
    </source>
</evidence>
<dbReference type="PANTHER" id="PTHR32212">
    <property type="entry name" value="CYCLIN-LIKE F-BOX"/>
    <property type="match status" value="1"/>
</dbReference>
<feature type="domain" description="F-box" evidence="1">
    <location>
        <begin position="14"/>
        <end position="67"/>
    </location>
</feature>
<dbReference type="SUPFAM" id="SSF81383">
    <property type="entry name" value="F-box domain"/>
    <property type="match status" value="1"/>
</dbReference>
<dbReference type="InterPro" id="IPR036047">
    <property type="entry name" value="F-box-like_dom_sf"/>
</dbReference>
<dbReference type="OrthoDB" id="1848700at2759"/>
<dbReference type="Pfam" id="PF00646">
    <property type="entry name" value="F-box"/>
    <property type="match status" value="1"/>
</dbReference>
<name>A0A2U1N2S4_ARTAN</name>
<accession>A0A2U1N2S4</accession>
<organism evidence="2 3">
    <name type="scientific">Artemisia annua</name>
    <name type="common">Sweet wormwood</name>
    <dbReference type="NCBI Taxonomy" id="35608"/>
    <lineage>
        <taxon>Eukaryota</taxon>
        <taxon>Viridiplantae</taxon>
        <taxon>Streptophyta</taxon>
        <taxon>Embryophyta</taxon>
        <taxon>Tracheophyta</taxon>
        <taxon>Spermatophyta</taxon>
        <taxon>Magnoliopsida</taxon>
        <taxon>eudicotyledons</taxon>
        <taxon>Gunneridae</taxon>
        <taxon>Pentapetalae</taxon>
        <taxon>asterids</taxon>
        <taxon>campanulids</taxon>
        <taxon>Asterales</taxon>
        <taxon>Asteraceae</taxon>
        <taxon>Asteroideae</taxon>
        <taxon>Anthemideae</taxon>
        <taxon>Artemisiinae</taxon>
        <taxon>Artemisia</taxon>
    </lineage>
</organism>
<gene>
    <name evidence="2" type="ORF">CTI12_AA314710</name>
</gene>
<evidence type="ECO:0000259" key="1">
    <source>
        <dbReference type="PROSITE" id="PS50181"/>
    </source>
</evidence>
<dbReference type="InterPro" id="IPR055411">
    <property type="entry name" value="LRR_FXL15/At3g58940/PEG3-like"/>
</dbReference>
<dbReference type="Proteomes" id="UP000245207">
    <property type="component" value="Unassembled WGS sequence"/>
</dbReference>
<dbReference type="Pfam" id="PF24758">
    <property type="entry name" value="LRR_At5g56370"/>
    <property type="match status" value="1"/>
</dbReference>
<reference evidence="2 3" key="1">
    <citation type="journal article" date="2018" name="Mol. Plant">
        <title>The genome of Artemisia annua provides insight into the evolution of Asteraceae family and artemisinin biosynthesis.</title>
        <authorList>
            <person name="Shen Q."/>
            <person name="Zhang L."/>
            <person name="Liao Z."/>
            <person name="Wang S."/>
            <person name="Yan T."/>
            <person name="Shi P."/>
            <person name="Liu M."/>
            <person name="Fu X."/>
            <person name="Pan Q."/>
            <person name="Wang Y."/>
            <person name="Lv Z."/>
            <person name="Lu X."/>
            <person name="Zhang F."/>
            <person name="Jiang W."/>
            <person name="Ma Y."/>
            <person name="Chen M."/>
            <person name="Hao X."/>
            <person name="Li L."/>
            <person name="Tang Y."/>
            <person name="Lv G."/>
            <person name="Zhou Y."/>
            <person name="Sun X."/>
            <person name="Brodelius P.E."/>
            <person name="Rose J.K.C."/>
            <person name="Tang K."/>
        </authorList>
    </citation>
    <scope>NUCLEOTIDE SEQUENCE [LARGE SCALE GENOMIC DNA]</scope>
    <source>
        <strain evidence="3">cv. Huhao1</strain>
        <tissue evidence="2">Leaf</tissue>
    </source>
</reference>
<dbReference type="STRING" id="35608.A0A2U1N2S4"/>
<dbReference type="Gene3D" id="3.80.10.10">
    <property type="entry name" value="Ribonuclease Inhibitor"/>
    <property type="match status" value="1"/>
</dbReference>